<comment type="caution">
    <text evidence="5">The sequence shown here is derived from an EMBL/GenBank/DDBJ whole genome shotgun (WGS) entry which is preliminary data.</text>
</comment>
<evidence type="ECO:0000259" key="4">
    <source>
        <dbReference type="PROSITE" id="PS50995"/>
    </source>
</evidence>
<dbReference type="Proteomes" id="UP001082899">
    <property type="component" value="Unassembled WGS sequence"/>
</dbReference>
<sequence>MLDEKDRIAVVQQFGRTYRTFMTAFQACVGLPLLQWRILLMLRDLSSAQPQKTLVETLDVDAGALTRQLQQMEQKGWLTRSIDERDNRLTNVALAEKGRQKINEATPLRDAFLADATDTLSEDRLCLMEETMTLFEARIKEVAARCRIAS</sequence>
<keyword evidence="3" id="KW-0804">Transcription</keyword>
<proteinExistence type="predicted"/>
<dbReference type="RefSeq" id="WP_267847062.1">
    <property type="nucleotide sequence ID" value="NZ_JAPMXC010000001.1"/>
</dbReference>
<reference evidence="5" key="1">
    <citation type="submission" date="2022-11" db="EMBL/GenBank/DDBJ databases">
        <title>Robbsia betulipollinis sp. nov., isolated from pollen of birch (Betula pendula).</title>
        <authorList>
            <person name="Shi H."/>
            <person name="Ambika Manirajan B."/>
            <person name="Ratering S."/>
            <person name="Geissler-Plaum R."/>
            <person name="Schnell S."/>
        </authorList>
    </citation>
    <scope>NUCLEOTIDE SEQUENCE</scope>
    <source>
        <strain evidence="5">Bb-Pol-6</strain>
    </source>
</reference>
<dbReference type="PANTHER" id="PTHR42756:SF1">
    <property type="entry name" value="TRANSCRIPTIONAL REPRESSOR OF EMRAB OPERON"/>
    <property type="match status" value="1"/>
</dbReference>
<dbReference type="Pfam" id="PF01047">
    <property type="entry name" value="MarR"/>
    <property type="match status" value="1"/>
</dbReference>
<evidence type="ECO:0000256" key="1">
    <source>
        <dbReference type="ARBA" id="ARBA00023015"/>
    </source>
</evidence>
<organism evidence="5 6">
    <name type="scientific">Robbsia betulipollinis</name>
    <dbReference type="NCBI Taxonomy" id="2981849"/>
    <lineage>
        <taxon>Bacteria</taxon>
        <taxon>Pseudomonadati</taxon>
        <taxon>Pseudomonadota</taxon>
        <taxon>Betaproteobacteria</taxon>
        <taxon>Burkholderiales</taxon>
        <taxon>Burkholderiaceae</taxon>
        <taxon>Robbsia</taxon>
    </lineage>
</organism>
<dbReference type="PROSITE" id="PS50995">
    <property type="entry name" value="HTH_MARR_2"/>
    <property type="match status" value="1"/>
</dbReference>
<accession>A0ABT3ZL90</accession>
<keyword evidence="2" id="KW-0238">DNA-binding</keyword>
<dbReference type="EMBL" id="JAPMXC010000001">
    <property type="protein sequence ID" value="MCY0387309.1"/>
    <property type="molecule type" value="Genomic_DNA"/>
</dbReference>
<dbReference type="PANTHER" id="PTHR42756">
    <property type="entry name" value="TRANSCRIPTIONAL REGULATOR, MARR"/>
    <property type="match status" value="1"/>
</dbReference>
<protein>
    <submittedName>
        <fullName evidence="5">MarR family transcriptional regulator</fullName>
    </submittedName>
</protein>
<feature type="domain" description="HTH marR-type" evidence="4">
    <location>
        <begin position="1"/>
        <end position="141"/>
    </location>
</feature>
<dbReference type="Gene3D" id="1.10.10.10">
    <property type="entry name" value="Winged helix-like DNA-binding domain superfamily/Winged helix DNA-binding domain"/>
    <property type="match status" value="1"/>
</dbReference>
<evidence type="ECO:0000313" key="6">
    <source>
        <dbReference type="Proteomes" id="UP001082899"/>
    </source>
</evidence>
<dbReference type="InterPro" id="IPR036390">
    <property type="entry name" value="WH_DNA-bd_sf"/>
</dbReference>
<dbReference type="InterPro" id="IPR036388">
    <property type="entry name" value="WH-like_DNA-bd_sf"/>
</dbReference>
<evidence type="ECO:0000256" key="3">
    <source>
        <dbReference type="ARBA" id="ARBA00023163"/>
    </source>
</evidence>
<keyword evidence="6" id="KW-1185">Reference proteome</keyword>
<dbReference type="PRINTS" id="PR00598">
    <property type="entry name" value="HTHMARR"/>
</dbReference>
<evidence type="ECO:0000313" key="5">
    <source>
        <dbReference type="EMBL" id="MCY0387309.1"/>
    </source>
</evidence>
<dbReference type="InterPro" id="IPR000835">
    <property type="entry name" value="HTH_MarR-typ"/>
</dbReference>
<evidence type="ECO:0000256" key="2">
    <source>
        <dbReference type="ARBA" id="ARBA00023125"/>
    </source>
</evidence>
<gene>
    <name evidence="5" type="ORF">OVY01_08690</name>
</gene>
<keyword evidence="1" id="KW-0805">Transcription regulation</keyword>
<name>A0ABT3ZL90_9BURK</name>
<dbReference type="SMART" id="SM00347">
    <property type="entry name" value="HTH_MARR"/>
    <property type="match status" value="1"/>
</dbReference>
<dbReference type="SUPFAM" id="SSF46785">
    <property type="entry name" value="Winged helix' DNA-binding domain"/>
    <property type="match status" value="1"/>
</dbReference>